<comment type="caution">
    <text evidence="2">The sequence shown here is derived from an EMBL/GenBank/DDBJ whole genome shotgun (WGS) entry which is preliminary data.</text>
</comment>
<dbReference type="EMBL" id="LUCM01001511">
    <property type="protein sequence ID" value="KAA0198771.1"/>
    <property type="molecule type" value="Genomic_DNA"/>
</dbReference>
<gene>
    <name evidence="2" type="ORF">FBUS_06571</name>
</gene>
<reference evidence="2" key="1">
    <citation type="submission" date="2019-05" db="EMBL/GenBank/DDBJ databases">
        <title>Annotation for the trematode Fasciolopsis buski.</title>
        <authorList>
            <person name="Choi Y.-J."/>
        </authorList>
    </citation>
    <scope>NUCLEOTIDE SEQUENCE</scope>
    <source>
        <strain evidence="2">HT</strain>
        <tissue evidence="2">Whole worm</tissue>
    </source>
</reference>
<dbReference type="AlphaFoldDB" id="A0A8E0VP36"/>
<evidence type="ECO:0000313" key="3">
    <source>
        <dbReference type="Proteomes" id="UP000728185"/>
    </source>
</evidence>
<dbReference type="Proteomes" id="UP000728185">
    <property type="component" value="Unassembled WGS sequence"/>
</dbReference>
<evidence type="ECO:0000256" key="1">
    <source>
        <dbReference type="SAM" id="MobiDB-lite"/>
    </source>
</evidence>
<feature type="region of interest" description="Disordered" evidence="1">
    <location>
        <begin position="178"/>
        <end position="231"/>
    </location>
</feature>
<accession>A0A8E0VP36</accession>
<feature type="compositionally biased region" description="Polar residues" evidence="1">
    <location>
        <begin position="211"/>
        <end position="221"/>
    </location>
</feature>
<sequence length="315" mass="34569">MPLMDTDQTAAGKRFEPTAPRNRKAKRGAVRKYQSLWNVSQFSEQQSQGVPEVVETTIQTEIVGSTTTTAIVANFNKRLPKWLRWGGGKKTSAETKTDRGPNKSDLGFPYPMGSEQHRFLGNLGIGGFIEAEGSTFVTADEIDESSLPVVTGATKAKSLMNLSSLLLWPSEDATAIGVKSATPGTTPVMGRTNKRNSLSTSSRRDSFIEGSPSSQNSTSAHENPRSRGLLPETRNPLFDHYCAIPELIKVLFLTNTPLGRELMDVDTLRLTTTEGARKPLEFVKSVMPLPAWFIHENSPLIPNMTYWVSSPSVKI</sequence>
<name>A0A8E0VP36_9TREM</name>
<organism evidence="2 3">
    <name type="scientific">Fasciolopsis buskii</name>
    <dbReference type="NCBI Taxonomy" id="27845"/>
    <lineage>
        <taxon>Eukaryota</taxon>
        <taxon>Metazoa</taxon>
        <taxon>Spiralia</taxon>
        <taxon>Lophotrochozoa</taxon>
        <taxon>Platyhelminthes</taxon>
        <taxon>Trematoda</taxon>
        <taxon>Digenea</taxon>
        <taxon>Plagiorchiida</taxon>
        <taxon>Echinostomata</taxon>
        <taxon>Echinostomatoidea</taxon>
        <taxon>Fasciolidae</taxon>
        <taxon>Fasciolopsis</taxon>
    </lineage>
</organism>
<proteinExistence type="predicted"/>
<protein>
    <submittedName>
        <fullName evidence="2">Uncharacterized protein</fullName>
    </submittedName>
</protein>
<keyword evidence="3" id="KW-1185">Reference proteome</keyword>
<evidence type="ECO:0000313" key="2">
    <source>
        <dbReference type="EMBL" id="KAA0198771.1"/>
    </source>
</evidence>
<feature type="region of interest" description="Disordered" evidence="1">
    <location>
        <begin position="1"/>
        <end position="27"/>
    </location>
</feature>
<dbReference type="OrthoDB" id="6274507at2759"/>